<dbReference type="EMBL" id="BARU01001088">
    <property type="protein sequence ID" value="GAH29017.1"/>
    <property type="molecule type" value="Genomic_DNA"/>
</dbReference>
<dbReference type="NCBIfam" id="TIGR01552">
    <property type="entry name" value="phd_fam"/>
    <property type="match status" value="1"/>
</dbReference>
<protein>
    <recommendedName>
        <fullName evidence="3">Antitoxin</fullName>
    </recommendedName>
</protein>
<evidence type="ECO:0000256" key="1">
    <source>
        <dbReference type="ARBA" id="ARBA00009981"/>
    </source>
</evidence>
<gene>
    <name evidence="2" type="ORF">S03H2_03056</name>
</gene>
<comment type="similarity">
    <text evidence="1">Belongs to the phD/YefM antitoxin family.</text>
</comment>
<dbReference type="InterPro" id="IPR006442">
    <property type="entry name" value="Antitoxin_Phd/YefM"/>
</dbReference>
<sequence>MEKVGISTLRENLSIFLKKVQKGQVFTITSRGHEMARLVPAEDKSEKSREILRELGKNATIGDILSPIYEDWEAMK</sequence>
<name>X1E8W9_9ZZZZ</name>
<dbReference type="SUPFAM" id="SSF143120">
    <property type="entry name" value="YefM-like"/>
    <property type="match status" value="1"/>
</dbReference>
<comment type="caution">
    <text evidence="2">The sequence shown here is derived from an EMBL/GenBank/DDBJ whole genome shotgun (WGS) entry which is preliminary data.</text>
</comment>
<evidence type="ECO:0000313" key="2">
    <source>
        <dbReference type="EMBL" id="GAH29017.1"/>
    </source>
</evidence>
<evidence type="ECO:0008006" key="3">
    <source>
        <dbReference type="Google" id="ProtNLM"/>
    </source>
</evidence>
<accession>X1E8W9</accession>
<organism evidence="2">
    <name type="scientific">marine sediment metagenome</name>
    <dbReference type="NCBI Taxonomy" id="412755"/>
    <lineage>
        <taxon>unclassified sequences</taxon>
        <taxon>metagenomes</taxon>
        <taxon>ecological metagenomes</taxon>
    </lineage>
</organism>
<proteinExistence type="inferred from homology"/>
<dbReference type="Gene3D" id="3.40.1620.10">
    <property type="entry name" value="YefM-like domain"/>
    <property type="match status" value="1"/>
</dbReference>
<dbReference type="InterPro" id="IPR036165">
    <property type="entry name" value="YefM-like_sf"/>
</dbReference>
<dbReference type="AlphaFoldDB" id="X1E8W9"/>
<dbReference type="Pfam" id="PF02604">
    <property type="entry name" value="PhdYeFM_antitox"/>
    <property type="match status" value="1"/>
</dbReference>
<reference evidence="2" key="1">
    <citation type="journal article" date="2014" name="Front. Microbiol.">
        <title>High frequency of phylogenetically diverse reductive dehalogenase-homologous genes in deep subseafloor sedimentary metagenomes.</title>
        <authorList>
            <person name="Kawai M."/>
            <person name="Futagami T."/>
            <person name="Toyoda A."/>
            <person name="Takaki Y."/>
            <person name="Nishi S."/>
            <person name="Hori S."/>
            <person name="Arai W."/>
            <person name="Tsubouchi T."/>
            <person name="Morono Y."/>
            <person name="Uchiyama I."/>
            <person name="Ito T."/>
            <person name="Fujiyama A."/>
            <person name="Inagaki F."/>
            <person name="Takami H."/>
        </authorList>
    </citation>
    <scope>NUCLEOTIDE SEQUENCE</scope>
    <source>
        <strain evidence="2">Expedition CK06-06</strain>
    </source>
</reference>